<comment type="caution">
    <text evidence="2">The sequence shown here is derived from an EMBL/GenBank/DDBJ whole genome shotgun (WGS) entry which is preliminary data.</text>
</comment>
<keyword evidence="3" id="KW-1185">Reference proteome</keyword>
<evidence type="ECO:0000313" key="2">
    <source>
        <dbReference type="EMBL" id="MEK9501591.1"/>
    </source>
</evidence>
<dbReference type="Proteomes" id="UP001484239">
    <property type="component" value="Unassembled WGS sequence"/>
</dbReference>
<name>A0ABU9EAL5_9BACT</name>
<dbReference type="EMBL" id="JBBHLI010000006">
    <property type="protein sequence ID" value="MEK9501591.1"/>
    <property type="molecule type" value="Genomic_DNA"/>
</dbReference>
<protein>
    <recommendedName>
        <fullName evidence="4">GYF domain-containing protein</fullName>
    </recommendedName>
</protein>
<feature type="region of interest" description="Disordered" evidence="1">
    <location>
        <begin position="119"/>
        <end position="172"/>
    </location>
</feature>
<accession>A0ABU9EAL5</accession>
<evidence type="ECO:0008006" key="4">
    <source>
        <dbReference type="Google" id="ProtNLM"/>
    </source>
</evidence>
<gene>
    <name evidence="2" type="ORF">WI372_11425</name>
</gene>
<feature type="compositionally biased region" description="Pro residues" evidence="1">
    <location>
        <begin position="148"/>
        <end position="159"/>
    </location>
</feature>
<evidence type="ECO:0000313" key="3">
    <source>
        <dbReference type="Proteomes" id="UP001484239"/>
    </source>
</evidence>
<evidence type="ECO:0000256" key="1">
    <source>
        <dbReference type="SAM" id="MobiDB-lite"/>
    </source>
</evidence>
<organism evidence="2 3">
    <name type="scientific">Gaopeijia maritima</name>
    <dbReference type="NCBI Taxonomy" id="3119007"/>
    <lineage>
        <taxon>Bacteria</taxon>
        <taxon>Pseudomonadati</taxon>
        <taxon>Gemmatimonadota</taxon>
        <taxon>Longimicrobiia</taxon>
        <taxon>Gaopeijiales</taxon>
        <taxon>Gaopeijiaceae</taxon>
        <taxon>Gaopeijia</taxon>
    </lineage>
</organism>
<sequence length="430" mass="47266">MRFRFMYLDRDGVETKVETPDDLRQCVEDGLVGEETVLYDARTREWGPARSHTAYREIVGVTDEPEVEETPSEVSVDELSLADEMPDTVGRFLERRAQERREEDERRPTALDGLHVVDENAVWRESSESDADAEAAESPAAAAEPEWDPAPRPPRPEPAPVTVQVNASGGRARRRRRFTAAATAGVGLLALFAARNIVGGTDPAAEASPVIDTGPPPAANPVLEAQIQEAEGSAFQDMIVAMDSLRGVYDVAGAPRDWLSGHYLANASEYADVQEWWQRYHTYVSELRGRDEELFRRGFVDRLERSGLEGAVMSMRLARATEEFRGTGASRDTVYSAMAGMATAALELHELLVAREDDIVYTPVRPGVVTRDPVVEAVPADDQLRREIWDTLDGLFAAMDVVLGGVPGSGRQLSDAALEGIRSTVQRHVP</sequence>
<dbReference type="RefSeq" id="WP_405281462.1">
    <property type="nucleotide sequence ID" value="NZ_CP144380.1"/>
</dbReference>
<proteinExistence type="predicted"/>
<reference evidence="2 3" key="1">
    <citation type="submission" date="2024-02" db="EMBL/GenBank/DDBJ databases">
        <title>A novel Gemmatimonadota bacterium.</title>
        <authorList>
            <person name="Du Z.-J."/>
            <person name="Ye Y.-Q."/>
        </authorList>
    </citation>
    <scope>NUCLEOTIDE SEQUENCE [LARGE SCALE GENOMIC DNA]</scope>
    <source>
        <strain evidence="2 3">DH-20</strain>
    </source>
</reference>